<feature type="compositionally biased region" description="Polar residues" evidence="1">
    <location>
        <begin position="1"/>
        <end position="11"/>
    </location>
</feature>
<comment type="caution">
    <text evidence="2">The sequence shown here is derived from an EMBL/GenBank/DDBJ whole genome shotgun (WGS) entry which is preliminary data.</text>
</comment>
<gene>
    <name evidence="2" type="ORF">EYF80_057341</name>
</gene>
<feature type="region of interest" description="Disordered" evidence="1">
    <location>
        <begin position="1"/>
        <end position="47"/>
    </location>
</feature>
<evidence type="ECO:0000313" key="3">
    <source>
        <dbReference type="Proteomes" id="UP000314294"/>
    </source>
</evidence>
<name>A0A4Z2EU96_9TELE</name>
<dbReference type="Proteomes" id="UP000314294">
    <property type="component" value="Unassembled WGS sequence"/>
</dbReference>
<proteinExistence type="predicted"/>
<protein>
    <submittedName>
        <fullName evidence="2">Uncharacterized protein</fullName>
    </submittedName>
</protein>
<evidence type="ECO:0000256" key="1">
    <source>
        <dbReference type="SAM" id="MobiDB-lite"/>
    </source>
</evidence>
<sequence>MTTTKTRSRTFIQEADAPPCVYAPPSQDGGQRSTRSEVKGQRGQRGQRYALRVQIRPTSHTELSAVKTTEAFGVLVGSRDDPTRTG</sequence>
<organism evidence="2 3">
    <name type="scientific">Liparis tanakae</name>
    <name type="common">Tanaka's snailfish</name>
    <dbReference type="NCBI Taxonomy" id="230148"/>
    <lineage>
        <taxon>Eukaryota</taxon>
        <taxon>Metazoa</taxon>
        <taxon>Chordata</taxon>
        <taxon>Craniata</taxon>
        <taxon>Vertebrata</taxon>
        <taxon>Euteleostomi</taxon>
        <taxon>Actinopterygii</taxon>
        <taxon>Neopterygii</taxon>
        <taxon>Teleostei</taxon>
        <taxon>Neoteleostei</taxon>
        <taxon>Acanthomorphata</taxon>
        <taxon>Eupercaria</taxon>
        <taxon>Perciformes</taxon>
        <taxon>Cottioidei</taxon>
        <taxon>Cottales</taxon>
        <taxon>Liparidae</taxon>
        <taxon>Liparis</taxon>
    </lineage>
</organism>
<evidence type="ECO:0000313" key="2">
    <source>
        <dbReference type="EMBL" id="TNN32497.1"/>
    </source>
</evidence>
<dbReference type="EMBL" id="SRLO01002661">
    <property type="protein sequence ID" value="TNN32497.1"/>
    <property type="molecule type" value="Genomic_DNA"/>
</dbReference>
<keyword evidence="3" id="KW-1185">Reference proteome</keyword>
<accession>A0A4Z2EU96</accession>
<dbReference type="AlphaFoldDB" id="A0A4Z2EU96"/>
<reference evidence="2 3" key="1">
    <citation type="submission" date="2019-03" db="EMBL/GenBank/DDBJ databases">
        <title>First draft genome of Liparis tanakae, snailfish: a comprehensive survey of snailfish specific genes.</title>
        <authorList>
            <person name="Kim W."/>
            <person name="Song I."/>
            <person name="Jeong J.-H."/>
            <person name="Kim D."/>
            <person name="Kim S."/>
            <person name="Ryu S."/>
            <person name="Song J.Y."/>
            <person name="Lee S.K."/>
        </authorList>
    </citation>
    <scope>NUCLEOTIDE SEQUENCE [LARGE SCALE GENOMIC DNA]</scope>
    <source>
        <tissue evidence="2">Muscle</tissue>
    </source>
</reference>